<dbReference type="OrthoDB" id="3257696at2"/>
<dbReference type="RefSeq" id="WP_141926139.1">
    <property type="nucleotide sequence ID" value="NZ_VFQC01000003.1"/>
</dbReference>
<name>A0A543N7B8_9ACTN</name>
<evidence type="ECO:0000313" key="2">
    <source>
        <dbReference type="Proteomes" id="UP000317422"/>
    </source>
</evidence>
<evidence type="ECO:0000313" key="1">
    <source>
        <dbReference type="EMBL" id="TQN27719.1"/>
    </source>
</evidence>
<reference evidence="1 2" key="1">
    <citation type="submission" date="2019-06" db="EMBL/GenBank/DDBJ databases">
        <title>Sequencing the genomes of 1000 actinobacteria strains.</title>
        <authorList>
            <person name="Klenk H.-P."/>
        </authorList>
    </citation>
    <scope>NUCLEOTIDE SEQUENCE [LARGE SCALE GENOMIC DNA]</scope>
    <source>
        <strain evidence="1 2">DSM 45015</strain>
    </source>
</reference>
<dbReference type="AlphaFoldDB" id="A0A543N7B8"/>
<keyword evidence="2" id="KW-1185">Reference proteome</keyword>
<comment type="caution">
    <text evidence="1">The sequence shown here is derived from an EMBL/GenBank/DDBJ whole genome shotgun (WGS) entry which is preliminary data.</text>
</comment>
<organism evidence="1 2">
    <name type="scientific">Haloactinospora alba</name>
    <dbReference type="NCBI Taxonomy" id="405555"/>
    <lineage>
        <taxon>Bacteria</taxon>
        <taxon>Bacillati</taxon>
        <taxon>Actinomycetota</taxon>
        <taxon>Actinomycetes</taxon>
        <taxon>Streptosporangiales</taxon>
        <taxon>Nocardiopsidaceae</taxon>
        <taxon>Haloactinospora</taxon>
    </lineage>
</organism>
<dbReference type="Proteomes" id="UP000317422">
    <property type="component" value="Unassembled WGS sequence"/>
</dbReference>
<proteinExistence type="predicted"/>
<protein>
    <submittedName>
        <fullName evidence="1">Uncharacterized protein</fullName>
    </submittedName>
</protein>
<gene>
    <name evidence="1" type="ORF">FHX37_4448</name>
</gene>
<accession>A0A543N7B8</accession>
<dbReference type="EMBL" id="VFQC01000003">
    <property type="protein sequence ID" value="TQN27719.1"/>
    <property type="molecule type" value="Genomic_DNA"/>
</dbReference>
<sequence>MSEGTRPARGALDTPVLVAPQGLRDQLPDQLAVTTVTLAELSAGLHTTDDPVVRAQRQIRLQWVDEARARPLWLGRAQSR</sequence>